<feature type="region of interest" description="Disordered" evidence="4">
    <location>
        <begin position="1"/>
        <end position="66"/>
    </location>
</feature>
<reference evidence="6" key="1">
    <citation type="journal article" date="2014" name="Front. Microbiol.">
        <title>High frequency of phylogenetically diverse reductive dehalogenase-homologous genes in deep subseafloor sedimentary metagenomes.</title>
        <authorList>
            <person name="Kawai M."/>
            <person name="Futagami T."/>
            <person name="Toyoda A."/>
            <person name="Takaki Y."/>
            <person name="Nishi S."/>
            <person name="Hori S."/>
            <person name="Arai W."/>
            <person name="Tsubouchi T."/>
            <person name="Morono Y."/>
            <person name="Uchiyama I."/>
            <person name="Ito T."/>
            <person name="Fujiyama A."/>
            <person name="Inagaki F."/>
            <person name="Takami H."/>
        </authorList>
    </citation>
    <scope>NUCLEOTIDE SEQUENCE</scope>
    <source>
        <strain evidence="6">Expedition CK06-06</strain>
    </source>
</reference>
<gene>
    <name evidence="6" type="ORF">S01H1_81220</name>
</gene>
<dbReference type="GO" id="GO:0003735">
    <property type="term" value="F:structural constituent of ribosome"/>
    <property type="evidence" value="ECO:0007669"/>
    <property type="project" value="InterPro"/>
</dbReference>
<dbReference type="HAMAP" id="MF_01341">
    <property type="entry name" value="Ribosomal_uL15"/>
    <property type="match status" value="1"/>
</dbReference>
<dbReference type="Gene3D" id="3.100.10.10">
    <property type="match status" value="1"/>
</dbReference>
<organism evidence="6">
    <name type="scientific">marine sediment metagenome</name>
    <dbReference type="NCBI Taxonomy" id="412755"/>
    <lineage>
        <taxon>unclassified sequences</taxon>
        <taxon>metagenomes</taxon>
        <taxon>ecological metagenomes</taxon>
    </lineage>
</organism>
<dbReference type="PANTHER" id="PTHR12934:SF11">
    <property type="entry name" value="LARGE RIBOSOMAL SUBUNIT PROTEIN UL15M"/>
    <property type="match status" value="1"/>
</dbReference>
<feature type="compositionally biased region" description="Gly residues" evidence="4">
    <location>
        <begin position="31"/>
        <end position="45"/>
    </location>
</feature>
<evidence type="ECO:0000256" key="2">
    <source>
        <dbReference type="ARBA" id="ARBA00022980"/>
    </source>
</evidence>
<evidence type="ECO:0000256" key="3">
    <source>
        <dbReference type="ARBA" id="ARBA00023274"/>
    </source>
</evidence>
<accession>X0Y9U0</accession>
<protein>
    <recommendedName>
        <fullName evidence="5">Large ribosomal subunit protein uL15/eL18 domain-containing protein</fullName>
    </recommendedName>
</protein>
<dbReference type="InterPro" id="IPR021131">
    <property type="entry name" value="Ribosomal_uL15/eL18"/>
</dbReference>
<keyword evidence="2" id="KW-0689">Ribosomal protein</keyword>
<evidence type="ECO:0000256" key="4">
    <source>
        <dbReference type="SAM" id="MobiDB-lite"/>
    </source>
</evidence>
<keyword evidence="3" id="KW-0687">Ribonucleoprotein</keyword>
<feature type="non-terminal residue" evidence="6">
    <location>
        <position position="146"/>
    </location>
</feature>
<evidence type="ECO:0000313" key="6">
    <source>
        <dbReference type="EMBL" id="GAG52604.1"/>
    </source>
</evidence>
<dbReference type="EMBL" id="BARS01054933">
    <property type="protein sequence ID" value="GAG52604.1"/>
    <property type="molecule type" value="Genomic_DNA"/>
</dbReference>
<dbReference type="SUPFAM" id="SSF52080">
    <property type="entry name" value="Ribosomal proteins L15p and L18e"/>
    <property type="match status" value="1"/>
</dbReference>
<dbReference type="Pfam" id="PF00828">
    <property type="entry name" value="Ribosomal_L27A"/>
    <property type="match status" value="1"/>
</dbReference>
<dbReference type="InterPro" id="IPR005749">
    <property type="entry name" value="Ribosomal_uL15_bac-type"/>
</dbReference>
<proteinExistence type="inferred from homology"/>
<dbReference type="GO" id="GO:0022625">
    <property type="term" value="C:cytosolic large ribosomal subunit"/>
    <property type="evidence" value="ECO:0007669"/>
    <property type="project" value="TreeGrafter"/>
</dbReference>
<feature type="domain" description="Large ribosomal subunit protein uL15/eL18" evidence="5">
    <location>
        <begin position="86"/>
        <end position="144"/>
    </location>
</feature>
<dbReference type="InterPro" id="IPR036227">
    <property type="entry name" value="Ribosomal_uL15/eL18_sf"/>
</dbReference>
<evidence type="ECO:0000256" key="1">
    <source>
        <dbReference type="ARBA" id="ARBA00007320"/>
    </source>
</evidence>
<dbReference type="GO" id="GO:0006412">
    <property type="term" value="P:translation"/>
    <property type="evidence" value="ECO:0007669"/>
    <property type="project" value="InterPro"/>
</dbReference>
<comment type="similarity">
    <text evidence="1">Belongs to the universal ribosomal protein uL15 family.</text>
</comment>
<sequence length="146" mass="15913">MSSETNAPENLRVGRLKPAKGAKKKRKRVGCGPGSGSGGTCGRGENGQKSRSGASTPAWFEGGQMPIQRRLPKRGFTNIFRVERQPVNVHELHRFDPNAEVNPEALMDKGIIKNLNRPVKLLGGGELNKPLKVIVHACSKKARRIV</sequence>
<feature type="compositionally biased region" description="Basic residues" evidence="4">
    <location>
        <begin position="14"/>
        <end position="29"/>
    </location>
</feature>
<dbReference type="InterPro" id="IPR030878">
    <property type="entry name" value="Ribosomal_uL15"/>
</dbReference>
<dbReference type="PANTHER" id="PTHR12934">
    <property type="entry name" value="50S RIBOSOMAL PROTEIN L15"/>
    <property type="match status" value="1"/>
</dbReference>
<dbReference type="AlphaFoldDB" id="X0Y9U0"/>
<comment type="caution">
    <text evidence="6">The sequence shown here is derived from an EMBL/GenBank/DDBJ whole genome shotgun (WGS) entry which is preliminary data.</text>
</comment>
<evidence type="ECO:0000259" key="5">
    <source>
        <dbReference type="Pfam" id="PF00828"/>
    </source>
</evidence>
<dbReference type="NCBIfam" id="TIGR01071">
    <property type="entry name" value="rplO_bact"/>
    <property type="match status" value="1"/>
</dbReference>
<name>X0Y9U0_9ZZZZ</name>